<evidence type="ECO:0000259" key="24">
    <source>
        <dbReference type="PROSITE" id="PS51727"/>
    </source>
</evidence>
<feature type="domain" description="CBP/p300-type HAT" evidence="24">
    <location>
        <begin position="1224"/>
        <end position="1653"/>
    </location>
</feature>
<accession>A0AAD3CH33</accession>
<dbReference type="Gene3D" id="2.10.110.40">
    <property type="match status" value="1"/>
</dbReference>
<feature type="compositionally biased region" description="Low complexity" evidence="19">
    <location>
        <begin position="753"/>
        <end position="772"/>
    </location>
</feature>
<dbReference type="SUPFAM" id="SSF57903">
    <property type="entry name" value="FYVE/PHD zinc finger"/>
    <property type="match status" value="1"/>
</dbReference>
<keyword evidence="26" id="KW-1185">Reference proteome</keyword>
<feature type="compositionally biased region" description="Low complexity" evidence="19">
    <location>
        <begin position="217"/>
        <end position="234"/>
    </location>
</feature>
<feature type="region of interest" description="Disordered" evidence="19">
    <location>
        <begin position="1477"/>
        <end position="1531"/>
    </location>
</feature>
<keyword evidence="13" id="KW-0804">Transcription</keyword>
<reference evidence="25 26" key="1">
    <citation type="journal article" date="2021" name="Sci. Rep.">
        <title>The genome of the diatom Chaetoceros tenuissimus carries an ancient integrated fragment of an extant virus.</title>
        <authorList>
            <person name="Hongo Y."/>
            <person name="Kimura K."/>
            <person name="Takaki Y."/>
            <person name="Yoshida Y."/>
            <person name="Baba S."/>
            <person name="Kobayashi G."/>
            <person name="Nagasaki K."/>
            <person name="Hano T."/>
            <person name="Tomaru Y."/>
        </authorList>
    </citation>
    <scope>NUCLEOTIDE SEQUENCE [LARGE SCALE GENOMIC DNA]</scope>
    <source>
        <strain evidence="25 26">NIES-3715</strain>
    </source>
</reference>
<feature type="domain" description="TAZ-type" evidence="22">
    <location>
        <begin position="798"/>
        <end position="885"/>
    </location>
</feature>
<evidence type="ECO:0000256" key="9">
    <source>
        <dbReference type="ARBA" id="ARBA00022853"/>
    </source>
</evidence>
<dbReference type="SMART" id="SM00291">
    <property type="entry name" value="ZnF_ZZ"/>
    <property type="match status" value="1"/>
</dbReference>
<dbReference type="Gene3D" id="3.30.60.90">
    <property type="match status" value="1"/>
</dbReference>
<feature type="region of interest" description="Disordered" evidence="19">
    <location>
        <begin position="709"/>
        <end position="803"/>
    </location>
</feature>
<dbReference type="GO" id="GO:0045944">
    <property type="term" value="P:positive regulation of transcription by RNA polymerase II"/>
    <property type="evidence" value="ECO:0007669"/>
    <property type="project" value="TreeGrafter"/>
</dbReference>
<evidence type="ECO:0000256" key="12">
    <source>
        <dbReference type="ARBA" id="ARBA00023159"/>
    </source>
</evidence>
<feature type="compositionally biased region" description="Gly residues" evidence="19">
    <location>
        <begin position="329"/>
        <end position="343"/>
    </location>
</feature>
<feature type="compositionally biased region" description="Low complexity" evidence="19">
    <location>
        <begin position="285"/>
        <end position="313"/>
    </location>
</feature>
<comment type="function">
    <text evidence="1">Acetyltransferase enzyme. Acetylates histones, giving a specific tag for transcriptional activation.</text>
</comment>
<protein>
    <recommendedName>
        <fullName evidence="3">histone acetyltransferase</fullName>
        <ecNumber evidence="3">2.3.1.48</ecNumber>
    </recommendedName>
</protein>
<feature type="compositionally biased region" description="Polar residues" evidence="19">
    <location>
        <begin position="27"/>
        <end position="55"/>
    </location>
</feature>
<feature type="compositionally biased region" description="Basic and acidic residues" evidence="19">
    <location>
        <begin position="926"/>
        <end position="942"/>
    </location>
</feature>
<sequence>MVPSVPQGSSSLNRPPSILSPPANNKPGPSNNVGNRSSLSSHVQGHPTSSMSNTYPPQQMPMPGHHAHQQQQQQQQPHPNPVNVNQQGRDYPPPSQPPMGVNRATTGSSVSAGMEYGGHQPNYPPASNGPIHGSNPSSGMPGNPNSSNVSEAHKRGPVNSNAPPHASNRQAPPPGSNVSGPPQHSNQPMPRQPSTSAPNNHMQNAPAPSPYHRPIHSPQGSRQQQQPPGVGNQNHMHRNSSHSHHNIQGGAPQDHSYHPHGMSSNPNNGPSHQHHGHPSHHPHHPMAGPHGHPPQHQQYQGHMPPHHYGGPPQHGMPPYQPHPQMMHGGPNGSVGGPPSGSGGPSHHSHQPPHHHHPPSAGYGGVPGSRHMDPGRSSSGEYPGNNVYNNSSTSNSGENKPMNGNWQSSKDMEARREMIQNIVQMLKGSKKKKGEIAPVLPQMVKQVEVTLYRSASSFEAYIDKSTLKDRLQAIAREISNDSGDDAGNHLLKNLERSSHPSTNSGMPNYPQDGQNSTRSTGSSGHGPPMRQGSGPLPGPPPTGHQEQSSYHMPPHSQGQPPSMNMPSQPSRGESGLIDLGKINGNLMGPNNGRESQMNGSGDGNKEMGSSRQGNRNERDRQTMESKERLRKQQQRLLLLHHSSKCQAPAGKCKSTPFCKEMKRLWSHMAKCEDYDCRVQHCYSSRTILSHYRKCKDSECLICKPVRQSVHSRKSGARSLSPQQQSSSHENRPPPPQMHPSNPNPSYSGIPNNPPQQYSENSSYPPQQQSSFNQQPPPQQPSLSTSTSTPYSADNRPDTDPEKRKEWEKRIVHKQQRLLLLRHASKCTAKEGECKRTPHCHNMKKLWNHISNCSDKNCAVPHCISSRYVLMHYRKCQDKKCLSCEPVRQAIRSGNATGEPPLHPITSMLGGKKRNYSDSQDQRPNNMTEKRAKTESTPQKRLDDSTSTLLKSLSVKQIELHIKSLTEGALLPVKVLKEKCGAVLTLLMNQDNAWVFNTPVDPVALGIPDYFEKIKKPMDLGTINKRLDQSSYKEVHGFDADVRLTFANAMLYNEPGTPVHEMAKELLGLYNSEFQKMTDKLKTEEEERRKSDNACTLCGCEKLQFQPPVIFCSGMACQSQRIHRNRHYYTGGAQCNWCTSCYNELDDTPIHMQDLTLYKKDLIKKKNDEINEENWVKCDDCDGWMHQICGLFNPRQNKNDDSVKYTCPRCLLKERKERHRQPDMRNPIAEDLPRTKFSEFLEKDVTKKIQEKYEELALEKAQTENIHYEEAMKKVKTGGKITIRQVTAGDKKLDVRERMRNRYKHKNYPEEFTYRCKCILVFQDLDGVDVLLFALYVYEHDERNPAPNTRTAYISYLDSVYYMRPRHLRTFVYHEILISYLDYARKRGYATAHIWACPPLKGDDYIFYAKPEDQKTPKESRLRQWYVDMLVEAQKRSIVGTVTNMYDLYFVKGNDATVVPYLEGDYFSGEIESFIKEVEDGKSKGKGKSKSKKKQQSKSDKTNKMRKGTRSGGLEDDFIKGDDPKPCDPSNDEAMKQLGEFIKPMKDSFIVAYLNWDGAKPEHMKVPKDIQEERERRKKEDRAPIKNETNQVQKDRHGKSVRIIDDDSEELECDILDGRQDFLNLCRKNHYQFDQPRRAKHTSMMVLWHLHNPDAAKIVQMCAACGKDIVSGIRYSCETCTDFDLCVECYKNPNTNRGVCTHKLVPKSVDGDSSANSGQTEAQRAERRKHIKLHIQLLEHASLCNSSKCTSSNCAKMKQYLKHSASCRQGHSGGCKICKRIFCLLRYHAMSCRTKNCKIPRCELVKERLRQMRREQSAMDDRRRQMQRQFRKGMAQQG</sequence>
<dbReference type="PROSITE" id="PS50016">
    <property type="entry name" value="ZF_PHD_2"/>
    <property type="match status" value="1"/>
</dbReference>
<evidence type="ECO:0000259" key="20">
    <source>
        <dbReference type="PROSITE" id="PS50014"/>
    </source>
</evidence>
<name>A0AAD3CH33_9STRA</name>
<keyword evidence="11 17" id="KW-0103">Bromodomain</keyword>
<keyword evidence="7 18" id="KW-0863">Zinc-finger</keyword>
<keyword evidence="6" id="KW-0479">Metal-binding</keyword>
<evidence type="ECO:0000256" key="13">
    <source>
        <dbReference type="ARBA" id="ARBA00023163"/>
    </source>
</evidence>
<dbReference type="Proteomes" id="UP001054902">
    <property type="component" value="Unassembled WGS sequence"/>
</dbReference>
<proteinExistence type="predicted"/>
<evidence type="ECO:0000256" key="19">
    <source>
        <dbReference type="SAM" id="MobiDB-lite"/>
    </source>
</evidence>
<dbReference type="InterPro" id="IPR011011">
    <property type="entry name" value="Znf_FYVE_PHD"/>
</dbReference>
<dbReference type="Pfam" id="PF00628">
    <property type="entry name" value="PHD"/>
    <property type="match status" value="1"/>
</dbReference>
<evidence type="ECO:0000256" key="3">
    <source>
        <dbReference type="ARBA" id="ARBA00013184"/>
    </source>
</evidence>
<evidence type="ECO:0000259" key="21">
    <source>
        <dbReference type="PROSITE" id="PS50016"/>
    </source>
</evidence>
<dbReference type="GO" id="GO:0008270">
    <property type="term" value="F:zinc ion binding"/>
    <property type="evidence" value="ECO:0007669"/>
    <property type="project" value="UniProtKB-KW"/>
</dbReference>
<dbReference type="SUPFAM" id="SSF57933">
    <property type="entry name" value="TAZ domain"/>
    <property type="match status" value="3"/>
</dbReference>
<evidence type="ECO:0000313" key="25">
    <source>
        <dbReference type="EMBL" id="GFH45701.1"/>
    </source>
</evidence>
<dbReference type="Pfam" id="PF02135">
    <property type="entry name" value="zf-TAZ"/>
    <property type="match status" value="3"/>
</dbReference>
<feature type="compositionally biased region" description="Polar residues" evidence="19">
    <location>
        <begin position="158"/>
        <end position="203"/>
    </location>
</feature>
<dbReference type="EC" id="2.3.1.48" evidence="3"/>
<feature type="compositionally biased region" description="Basic and acidic residues" evidence="19">
    <location>
        <begin position="1812"/>
        <end position="1822"/>
    </location>
</feature>
<feature type="compositionally biased region" description="Low complexity" evidence="19">
    <location>
        <begin position="384"/>
        <end position="395"/>
    </location>
</feature>
<dbReference type="InterPro" id="IPR031162">
    <property type="entry name" value="CBP_P300_HAT"/>
</dbReference>
<keyword evidence="14" id="KW-0539">Nucleus</keyword>
<dbReference type="SMART" id="SM01250">
    <property type="entry name" value="KAT11"/>
    <property type="match status" value="1"/>
</dbReference>
<comment type="catalytic activity">
    <reaction evidence="16">
        <text>L-lysyl-[protein] + acetyl-CoA = N(6)-acetyl-L-lysyl-[protein] + CoA + H(+)</text>
        <dbReference type="Rhea" id="RHEA:45948"/>
        <dbReference type="Rhea" id="RHEA-COMP:9752"/>
        <dbReference type="Rhea" id="RHEA-COMP:10731"/>
        <dbReference type="ChEBI" id="CHEBI:15378"/>
        <dbReference type="ChEBI" id="CHEBI:29969"/>
        <dbReference type="ChEBI" id="CHEBI:57287"/>
        <dbReference type="ChEBI" id="CHEBI:57288"/>
        <dbReference type="ChEBI" id="CHEBI:61930"/>
        <dbReference type="EC" id="2.3.1.48"/>
    </reaction>
</comment>
<feature type="compositionally biased region" description="Basic and acidic residues" evidence="19">
    <location>
        <begin position="1515"/>
        <end position="1524"/>
    </location>
</feature>
<gene>
    <name evidence="25" type="ORF">CTEN210_02175</name>
</gene>
<dbReference type="GO" id="GO:0005667">
    <property type="term" value="C:transcription regulator complex"/>
    <property type="evidence" value="ECO:0007669"/>
    <property type="project" value="TreeGrafter"/>
</dbReference>
<dbReference type="Gene3D" id="3.30.40.10">
    <property type="entry name" value="Zinc/RING finger domain, C3HC4 (zinc finger)"/>
    <property type="match status" value="1"/>
</dbReference>
<feature type="compositionally biased region" description="Polar residues" evidence="19">
    <location>
        <begin position="498"/>
        <end position="521"/>
    </location>
</feature>
<dbReference type="Gene3D" id="1.20.1020.10">
    <property type="entry name" value="TAZ domain"/>
    <property type="match status" value="3"/>
</dbReference>
<keyword evidence="5" id="KW-0808">Transferase</keyword>
<dbReference type="CDD" id="cd15614">
    <property type="entry name" value="PHD_HAC_like"/>
    <property type="match status" value="1"/>
</dbReference>
<dbReference type="PRINTS" id="PR00503">
    <property type="entry name" value="BROMODOMAIN"/>
</dbReference>
<evidence type="ECO:0000259" key="23">
    <source>
        <dbReference type="PROSITE" id="PS50135"/>
    </source>
</evidence>
<dbReference type="PROSITE" id="PS01357">
    <property type="entry name" value="ZF_ZZ_1"/>
    <property type="match status" value="1"/>
</dbReference>
<dbReference type="PANTHER" id="PTHR13808:SF1">
    <property type="entry name" value="HISTONE ACETYLTRANSFERASE"/>
    <property type="match status" value="1"/>
</dbReference>
<keyword evidence="12" id="KW-0010">Activator</keyword>
<dbReference type="InterPro" id="IPR013083">
    <property type="entry name" value="Znf_RING/FYVE/PHD"/>
</dbReference>
<organism evidence="25 26">
    <name type="scientific">Chaetoceros tenuissimus</name>
    <dbReference type="NCBI Taxonomy" id="426638"/>
    <lineage>
        <taxon>Eukaryota</taxon>
        <taxon>Sar</taxon>
        <taxon>Stramenopiles</taxon>
        <taxon>Ochrophyta</taxon>
        <taxon>Bacillariophyta</taxon>
        <taxon>Coscinodiscophyceae</taxon>
        <taxon>Chaetocerotophycidae</taxon>
        <taxon>Chaetocerotales</taxon>
        <taxon>Chaetocerotaceae</taxon>
        <taxon>Chaetoceros</taxon>
    </lineage>
</organism>
<dbReference type="InterPro" id="IPR038547">
    <property type="entry name" value="RING_CBP-p300_sf"/>
</dbReference>
<evidence type="ECO:0000256" key="8">
    <source>
        <dbReference type="ARBA" id="ARBA00022833"/>
    </source>
</evidence>
<feature type="compositionally biased region" description="Low complexity" evidence="19">
    <location>
        <begin position="133"/>
        <end position="150"/>
    </location>
</feature>
<dbReference type="GO" id="GO:0140297">
    <property type="term" value="F:DNA-binding transcription factor binding"/>
    <property type="evidence" value="ECO:0007669"/>
    <property type="project" value="UniProtKB-ARBA"/>
</dbReference>
<evidence type="ECO:0000256" key="11">
    <source>
        <dbReference type="ARBA" id="ARBA00023117"/>
    </source>
</evidence>
<feature type="region of interest" description="Disordered" evidence="19">
    <location>
        <begin position="479"/>
        <end position="630"/>
    </location>
</feature>
<evidence type="ECO:0000256" key="16">
    <source>
        <dbReference type="ARBA" id="ARBA00048017"/>
    </source>
</evidence>
<dbReference type="Pfam" id="PF00439">
    <property type="entry name" value="Bromodomain"/>
    <property type="match status" value="1"/>
</dbReference>
<dbReference type="InterPro" id="IPR036427">
    <property type="entry name" value="Bromodomain-like_sf"/>
</dbReference>
<dbReference type="InterPro" id="IPR035898">
    <property type="entry name" value="TAZ_dom_sf"/>
</dbReference>
<dbReference type="PROSITE" id="PS50014">
    <property type="entry name" value="BROMODOMAIN_2"/>
    <property type="match status" value="1"/>
</dbReference>
<feature type="compositionally biased region" description="Basic and acidic residues" evidence="19">
    <location>
        <begin position="793"/>
        <end position="803"/>
    </location>
</feature>
<dbReference type="InterPro" id="IPR001487">
    <property type="entry name" value="Bromodomain"/>
</dbReference>
<dbReference type="Pfam" id="PF08214">
    <property type="entry name" value="HAT_KAT11"/>
    <property type="match status" value="1"/>
</dbReference>
<feature type="compositionally biased region" description="Basic residues" evidence="19">
    <location>
        <begin position="1482"/>
        <end position="1494"/>
    </location>
</feature>
<dbReference type="InterPro" id="IPR019787">
    <property type="entry name" value="Znf_PHD-finger"/>
</dbReference>
<keyword evidence="4" id="KW-0488">Methylation</keyword>
<dbReference type="InterPro" id="IPR000433">
    <property type="entry name" value="Znf_ZZ"/>
</dbReference>
<feature type="domain" description="ZZ-type" evidence="23">
    <location>
        <begin position="1655"/>
        <end position="1710"/>
    </location>
</feature>
<dbReference type="PROSITE" id="PS50134">
    <property type="entry name" value="ZF_TAZ"/>
    <property type="match status" value="3"/>
</dbReference>
<dbReference type="PROSITE" id="PS51727">
    <property type="entry name" value="CBP_P300_HAT"/>
    <property type="match status" value="1"/>
</dbReference>
<evidence type="ECO:0000259" key="22">
    <source>
        <dbReference type="PROSITE" id="PS50134"/>
    </source>
</evidence>
<feature type="compositionally biased region" description="Basic and acidic residues" evidence="19">
    <location>
        <begin position="613"/>
        <end position="626"/>
    </location>
</feature>
<comment type="subcellular location">
    <subcellularLocation>
        <location evidence="2">Nucleus</location>
    </subcellularLocation>
</comment>
<feature type="region of interest" description="Disordered" evidence="19">
    <location>
        <begin position="1812"/>
        <end position="1836"/>
    </location>
</feature>
<evidence type="ECO:0000256" key="2">
    <source>
        <dbReference type="ARBA" id="ARBA00004123"/>
    </source>
</evidence>
<feature type="compositionally biased region" description="Polar residues" evidence="19">
    <location>
        <begin position="716"/>
        <end position="726"/>
    </location>
</feature>
<feature type="domain" description="TAZ-type" evidence="22">
    <location>
        <begin position="623"/>
        <end position="704"/>
    </location>
</feature>
<feature type="compositionally biased region" description="Basic residues" evidence="19">
    <location>
        <begin position="346"/>
        <end position="357"/>
    </location>
</feature>
<keyword evidence="10" id="KW-0805">Transcription regulation</keyword>
<dbReference type="SMART" id="SM00551">
    <property type="entry name" value="ZnF_TAZ"/>
    <property type="match status" value="3"/>
</dbReference>
<evidence type="ECO:0000256" key="6">
    <source>
        <dbReference type="ARBA" id="ARBA00022723"/>
    </source>
</evidence>
<keyword evidence="9" id="KW-0156">Chromatin regulator</keyword>
<keyword evidence="15" id="KW-0012">Acyltransferase</keyword>
<evidence type="ECO:0000256" key="7">
    <source>
        <dbReference type="ARBA" id="ARBA00022771"/>
    </source>
</evidence>
<evidence type="ECO:0000313" key="26">
    <source>
        <dbReference type="Proteomes" id="UP001054902"/>
    </source>
</evidence>
<dbReference type="EMBL" id="BLLK01000022">
    <property type="protein sequence ID" value="GFH45701.1"/>
    <property type="molecule type" value="Genomic_DNA"/>
</dbReference>
<feature type="compositionally biased region" description="Low complexity" evidence="19">
    <location>
        <begin position="779"/>
        <end position="790"/>
    </location>
</feature>
<feature type="compositionally biased region" description="Polar residues" evidence="19">
    <location>
        <begin position="915"/>
        <end position="925"/>
    </location>
</feature>
<feature type="region of interest" description="Disordered" evidence="19">
    <location>
        <begin position="891"/>
        <end position="943"/>
    </location>
</feature>
<evidence type="ECO:0000256" key="4">
    <source>
        <dbReference type="ARBA" id="ARBA00022481"/>
    </source>
</evidence>
<evidence type="ECO:0000256" key="17">
    <source>
        <dbReference type="PROSITE-ProRule" id="PRU00035"/>
    </source>
</evidence>
<dbReference type="GO" id="GO:0004402">
    <property type="term" value="F:histone acetyltransferase activity"/>
    <property type="evidence" value="ECO:0007669"/>
    <property type="project" value="InterPro"/>
</dbReference>
<dbReference type="PANTHER" id="PTHR13808">
    <property type="entry name" value="CBP/P300-RELATED"/>
    <property type="match status" value="1"/>
</dbReference>
<evidence type="ECO:0000256" key="15">
    <source>
        <dbReference type="ARBA" id="ARBA00023315"/>
    </source>
</evidence>
<dbReference type="PROSITE" id="PS50135">
    <property type="entry name" value="ZF_ZZ_2"/>
    <property type="match status" value="1"/>
</dbReference>
<feature type="compositionally biased region" description="Basic residues" evidence="19">
    <location>
        <begin position="272"/>
        <end position="284"/>
    </location>
</feature>
<dbReference type="SUPFAM" id="SSF47370">
    <property type="entry name" value="Bromodomain"/>
    <property type="match status" value="1"/>
</dbReference>
<feature type="domain" description="Bromo" evidence="20">
    <location>
        <begin position="986"/>
        <end position="1058"/>
    </location>
</feature>
<keyword evidence="8" id="KW-0862">Zinc</keyword>
<feature type="region of interest" description="Disordered" evidence="19">
    <location>
        <begin position="1"/>
        <end position="406"/>
    </location>
</feature>
<dbReference type="GO" id="GO:0003713">
    <property type="term" value="F:transcription coactivator activity"/>
    <property type="evidence" value="ECO:0007669"/>
    <property type="project" value="TreeGrafter"/>
</dbReference>
<dbReference type="GO" id="GO:0000123">
    <property type="term" value="C:histone acetyltransferase complex"/>
    <property type="evidence" value="ECO:0007669"/>
    <property type="project" value="TreeGrafter"/>
</dbReference>
<dbReference type="Pfam" id="PF00569">
    <property type="entry name" value="ZZ"/>
    <property type="match status" value="1"/>
</dbReference>
<feature type="compositionally biased region" description="Low complexity" evidence="19">
    <location>
        <begin position="61"/>
        <end position="88"/>
    </location>
</feature>
<dbReference type="CDD" id="cd02249">
    <property type="entry name" value="ZZ"/>
    <property type="match status" value="1"/>
</dbReference>
<feature type="compositionally biased region" description="Basic and acidic residues" evidence="19">
    <location>
        <begin position="1562"/>
        <end position="1583"/>
    </location>
</feature>
<comment type="caution">
    <text evidence="25">The sequence shown here is derived from an EMBL/GenBank/DDBJ whole genome shotgun (WGS) entry which is preliminary data.</text>
</comment>
<evidence type="ECO:0000256" key="1">
    <source>
        <dbReference type="ARBA" id="ARBA00002581"/>
    </source>
</evidence>
<dbReference type="Gene3D" id="1.20.920.10">
    <property type="entry name" value="Bromodomain-like"/>
    <property type="match status" value="1"/>
</dbReference>
<feature type="domain" description="TAZ-type" evidence="22">
    <location>
        <begin position="1722"/>
        <end position="1803"/>
    </location>
</feature>
<feature type="compositionally biased region" description="Low complexity" evidence="19">
    <location>
        <begin position="555"/>
        <end position="569"/>
    </location>
</feature>
<dbReference type="GO" id="GO:0005634">
    <property type="term" value="C:nucleus"/>
    <property type="evidence" value="ECO:0007669"/>
    <property type="project" value="UniProtKB-SubCell"/>
</dbReference>
<feature type="region of interest" description="Disordered" evidence="19">
    <location>
        <begin position="1562"/>
        <end position="1596"/>
    </location>
</feature>
<feature type="compositionally biased region" description="Basic residues" evidence="19">
    <location>
        <begin position="235"/>
        <end position="245"/>
    </location>
</feature>
<evidence type="ECO:0000256" key="10">
    <source>
        <dbReference type="ARBA" id="ARBA00023015"/>
    </source>
</evidence>
<feature type="domain" description="PHD-type" evidence="21">
    <location>
        <begin position="1133"/>
        <end position="1211"/>
    </location>
</feature>
<evidence type="ECO:0000256" key="14">
    <source>
        <dbReference type="ARBA" id="ARBA00023242"/>
    </source>
</evidence>
<feature type="compositionally biased region" description="Polar residues" evidence="19">
    <location>
        <begin position="1"/>
        <end position="14"/>
    </location>
</feature>
<dbReference type="InterPro" id="IPR043145">
    <property type="entry name" value="Znf_ZZ_sf"/>
</dbReference>
<evidence type="ECO:0000256" key="5">
    <source>
        <dbReference type="ARBA" id="ARBA00022679"/>
    </source>
</evidence>
<evidence type="ECO:0000256" key="18">
    <source>
        <dbReference type="PROSITE-ProRule" id="PRU00228"/>
    </source>
</evidence>
<dbReference type="SUPFAM" id="SSF57850">
    <property type="entry name" value="RING/U-box"/>
    <property type="match status" value="1"/>
</dbReference>
<dbReference type="SMART" id="SM00297">
    <property type="entry name" value="BROMO"/>
    <property type="match status" value="1"/>
</dbReference>
<dbReference type="InterPro" id="IPR013178">
    <property type="entry name" value="Histone_AcTrfase_Rtt109/CBP"/>
</dbReference>
<dbReference type="GO" id="GO:0031490">
    <property type="term" value="F:chromatin DNA binding"/>
    <property type="evidence" value="ECO:0007669"/>
    <property type="project" value="TreeGrafter"/>
</dbReference>
<dbReference type="InterPro" id="IPR000197">
    <property type="entry name" value="Znf_TAZ"/>
</dbReference>